<keyword evidence="6" id="KW-1185">Reference proteome</keyword>
<evidence type="ECO:0000256" key="2">
    <source>
        <dbReference type="ARBA" id="ARBA00022676"/>
    </source>
</evidence>
<dbReference type="RefSeq" id="WP_377918522.1">
    <property type="nucleotide sequence ID" value="NZ_JBHRZT010000072.1"/>
</dbReference>
<dbReference type="Proteomes" id="UP001595752">
    <property type="component" value="Unassembled WGS sequence"/>
</dbReference>
<dbReference type="EMBL" id="JBHRZT010000072">
    <property type="protein sequence ID" value="MFC3886154.1"/>
    <property type="molecule type" value="Genomic_DNA"/>
</dbReference>
<comment type="caution">
    <text evidence="5">The sequence shown here is derived from an EMBL/GenBank/DDBJ whole genome shotgun (WGS) entry which is preliminary data.</text>
</comment>
<evidence type="ECO:0000313" key="6">
    <source>
        <dbReference type="Proteomes" id="UP001595752"/>
    </source>
</evidence>
<dbReference type="SUPFAM" id="SSF53756">
    <property type="entry name" value="UDP-Glycosyltransferase/glycogen phosphorylase"/>
    <property type="match status" value="1"/>
</dbReference>
<evidence type="ECO:0000256" key="1">
    <source>
        <dbReference type="ARBA" id="ARBA00006962"/>
    </source>
</evidence>
<keyword evidence="3" id="KW-0808">Transferase</keyword>
<name>A0ABV8BAH9_9BACI</name>
<dbReference type="Pfam" id="PF06925">
    <property type="entry name" value="MGDG_synth"/>
    <property type="match status" value="1"/>
</dbReference>
<dbReference type="Gene3D" id="3.40.50.2000">
    <property type="entry name" value="Glycogen Phosphorylase B"/>
    <property type="match status" value="1"/>
</dbReference>
<evidence type="ECO:0000256" key="3">
    <source>
        <dbReference type="ARBA" id="ARBA00022679"/>
    </source>
</evidence>
<reference evidence="6" key="1">
    <citation type="journal article" date="2019" name="Int. J. Syst. Evol. Microbiol.">
        <title>The Global Catalogue of Microorganisms (GCM) 10K type strain sequencing project: providing services to taxonomists for standard genome sequencing and annotation.</title>
        <authorList>
            <consortium name="The Broad Institute Genomics Platform"/>
            <consortium name="The Broad Institute Genome Sequencing Center for Infectious Disease"/>
            <person name="Wu L."/>
            <person name="Ma J."/>
        </authorList>
    </citation>
    <scope>NUCLEOTIDE SEQUENCE [LARGE SCALE GENOMIC DNA]</scope>
    <source>
        <strain evidence="6">CCUG 61889</strain>
    </source>
</reference>
<keyword evidence="2" id="KW-0328">Glycosyltransferase</keyword>
<dbReference type="InterPro" id="IPR009695">
    <property type="entry name" value="Diacylglyc_glucosyltr_N"/>
</dbReference>
<evidence type="ECO:0000313" key="5">
    <source>
        <dbReference type="EMBL" id="MFC3886154.1"/>
    </source>
</evidence>
<dbReference type="InterPro" id="IPR050519">
    <property type="entry name" value="Glycosyltransf_28_UgtP"/>
</dbReference>
<organism evidence="5 6">
    <name type="scientific">Bacillus songklensis</name>
    <dbReference type="NCBI Taxonomy" id="1069116"/>
    <lineage>
        <taxon>Bacteria</taxon>
        <taxon>Bacillati</taxon>
        <taxon>Bacillota</taxon>
        <taxon>Bacilli</taxon>
        <taxon>Bacillales</taxon>
        <taxon>Bacillaceae</taxon>
        <taxon>Bacillus</taxon>
    </lineage>
</organism>
<dbReference type="PANTHER" id="PTHR43025:SF3">
    <property type="entry name" value="MONOGALACTOSYLDIACYLGLYCEROL SYNTHASE 1, CHLOROPLASTIC"/>
    <property type="match status" value="1"/>
</dbReference>
<gene>
    <name evidence="5" type="ORF">ACFOU2_22775</name>
</gene>
<comment type="similarity">
    <text evidence="1">Belongs to the glycosyltransferase 28 family.</text>
</comment>
<sequence length="372" mass="43828">MKKILFMPLFQMPSGHHKAADALMANIQQVYPSVDCKKIDFLSYWNEPIERMISSFYLKWIRLFPRHYESFYRQHMYHSHPLSKNRQKDRHWLFDQKLMRLLEEEKPDLVVCTHCFPSKLLSALKRRNVIKIPVINVYTDFFINDVWGIKDVDFHFVPDKEAKEYLMSRWGIGEKQIFVTGIPVHPGFYRSQTARKQDKPVILVAGGNGGLGNVTHYLKQVSFHSSYQFNVLCGNNQRLYEELLSWKNPCIKPLPYISDRNQMNELYNQADAIVTKAGGITLSEALIKRLPIFIHTALPGQEQINVEYLTKKQLIIPLQFDVPFEEQLKSLLQNDMERNRMNKRIERYVEEREHILEELIRFNPSSSLALEP</sequence>
<proteinExistence type="inferred from homology"/>
<protein>
    <submittedName>
        <fullName evidence="5">Galactosyldiacylglycerol synthase</fullName>
    </submittedName>
</protein>
<dbReference type="PANTHER" id="PTHR43025">
    <property type="entry name" value="MONOGALACTOSYLDIACYLGLYCEROL SYNTHASE"/>
    <property type="match status" value="1"/>
</dbReference>
<evidence type="ECO:0000259" key="4">
    <source>
        <dbReference type="Pfam" id="PF06925"/>
    </source>
</evidence>
<feature type="domain" description="Diacylglycerol glucosyltransferase N-terminal" evidence="4">
    <location>
        <begin position="16"/>
        <end position="184"/>
    </location>
</feature>
<accession>A0ABV8BAH9</accession>